<name>A0ABV3X5B2_9FIRM</name>
<feature type="domain" description="PseI/NeuA/B-like" evidence="1">
    <location>
        <begin position="28"/>
        <end position="264"/>
    </location>
</feature>
<comment type="caution">
    <text evidence="2">The sequence shown here is derived from an EMBL/GenBank/DDBJ whole genome shotgun (WGS) entry which is preliminary data.</text>
</comment>
<dbReference type="PANTHER" id="PTHR42966">
    <property type="entry name" value="N-ACETYLNEURAMINATE SYNTHASE"/>
    <property type="match status" value="1"/>
</dbReference>
<evidence type="ECO:0000313" key="2">
    <source>
        <dbReference type="EMBL" id="MEX5284802.1"/>
    </source>
</evidence>
<evidence type="ECO:0000259" key="1">
    <source>
        <dbReference type="Pfam" id="PF03102"/>
    </source>
</evidence>
<dbReference type="EMBL" id="JARVLH010000002">
    <property type="protein sequence ID" value="MEX5284802.1"/>
    <property type="molecule type" value="Genomic_DNA"/>
</dbReference>
<dbReference type="PANTHER" id="PTHR42966:SF3">
    <property type="entry name" value="BLR5971 PROTEIN"/>
    <property type="match status" value="1"/>
</dbReference>
<keyword evidence="3" id="KW-1185">Reference proteome</keyword>
<sequence>MKNGTKKVFFIAEIGINHNGDMKLAKELIDVSVDAGCDAVKFQKRTVDKVYTAEYLAEPRESPWGTTQREQKEGLEFGLEEYREIDRYCKEKGIEWFASVWDLDSQFFLRQFDLKYNKVASAMLGNMELLEEMAKEGRYTYISTGMSTWEEVDAAIEVFRRHACPFEVLHCNSTYPMAVEDANLLLIPELRARYDAPVGFSSHETGYVATLGAVALGATSIERHITLDTGMYGSDQKASIEPGPLKQLVADIRAMESALGTGKKTLSPAEMAVRKKLRG</sequence>
<dbReference type="Gene3D" id="3.20.20.70">
    <property type="entry name" value="Aldolase class I"/>
    <property type="match status" value="1"/>
</dbReference>
<dbReference type="InterPro" id="IPR051690">
    <property type="entry name" value="PseI-like"/>
</dbReference>
<dbReference type="RefSeq" id="WP_368846523.1">
    <property type="nucleotide sequence ID" value="NZ_CP194411.1"/>
</dbReference>
<accession>A0ABV3X5B2</accession>
<proteinExistence type="predicted"/>
<dbReference type="InterPro" id="IPR013132">
    <property type="entry name" value="PseI/NeuA/B-like_N"/>
</dbReference>
<evidence type="ECO:0000313" key="3">
    <source>
        <dbReference type="Proteomes" id="UP001559623"/>
    </source>
</evidence>
<protein>
    <submittedName>
        <fullName evidence="2">N-acetylneuraminate synthase family protein</fullName>
    </submittedName>
</protein>
<dbReference type="Pfam" id="PF03102">
    <property type="entry name" value="NeuB"/>
    <property type="match status" value="1"/>
</dbReference>
<dbReference type="InterPro" id="IPR013785">
    <property type="entry name" value="Aldolase_TIM"/>
</dbReference>
<gene>
    <name evidence="2" type="ORF">QCO44_03975</name>
</gene>
<organism evidence="2 3">
    <name type="scientific">Selenomonas sputigena</name>
    <dbReference type="NCBI Taxonomy" id="69823"/>
    <lineage>
        <taxon>Bacteria</taxon>
        <taxon>Bacillati</taxon>
        <taxon>Bacillota</taxon>
        <taxon>Negativicutes</taxon>
        <taxon>Selenomonadales</taxon>
        <taxon>Selenomonadaceae</taxon>
        <taxon>Selenomonas</taxon>
    </lineage>
</organism>
<dbReference type="Proteomes" id="UP001559623">
    <property type="component" value="Unassembled WGS sequence"/>
</dbReference>
<dbReference type="SUPFAM" id="SSF51569">
    <property type="entry name" value="Aldolase"/>
    <property type="match status" value="1"/>
</dbReference>
<reference evidence="2 3" key="1">
    <citation type="submission" date="2023-04" db="EMBL/GenBank/DDBJ databases">
        <title>Genome Sequence of Selenomonas sputigena ATCC 33150.</title>
        <authorList>
            <person name="Miller D.P."/>
            <person name="Anvari S."/>
            <person name="Polson S.W."/>
            <person name="Macdonald M."/>
            <person name="Mcdowell J.V."/>
        </authorList>
    </citation>
    <scope>NUCLEOTIDE SEQUENCE [LARGE SCALE GENOMIC DNA]</scope>
    <source>
        <strain evidence="2 3">ATCC 33150</strain>
    </source>
</reference>